<evidence type="ECO:0000256" key="1">
    <source>
        <dbReference type="ARBA" id="ARBA00022801"/>
    </source>
</evidence>
<dbReference type="EMBL" id="PDJG01000001">
    <property type="protein sequence ID" value="PFG34752.1"/>
    <property type="molecule type" value="Genomic_DNA"/>
</dbReference>
<keyword evidence="3" id="KW-1133">Transmembrane helix</keyword>
<dbReference type="AlphaFoldDB" id="A0A2A9E947"/>
<dbReference type="GO" id="GO:0016787">
    <property type="term" value="F:hydrolase activity"/>
    <property type="evidence" value="ECO:0007669"/>
    <property type="project" value="UniProtKB-KW"/>
</dbReference>
<comment type="caution">
    <text evidence="4">The sequence shown here is derived from an EMBL/GenBank/DDBJ whole genome shotgun (WGS) entry which is preliminary data.</text>
</comment>
<keyword evidence="3" id="KW-0472">Membrane</keyword>
<dbReference type="InterPro" id="IPR042003">
    <property type="entry name" value="Sortase_E"/>
</dbReference>
<sequence>MRHARRRKAKPHIALRITGVVGELMITLGLLVGLFVTWQLWWTDVQAGRIQAQQLESLDWVEPPTTIVAAEDTSDEPPPPVVAPAVGETFASIYVPRFGSDYEVTIAEGIGKKQVLDTGAIGHYPDTVMPGALGNFSVAGHRTTYGKPLHLIADLQPGDPIVVRTADTWYVYEVTESLIVNPDQIEVIAPVPGLLAGEPIPDLTERYITLTSCHPMYSAKERYIVHGTLTSWMPVSQGTPSALAPAAEGGQ</sequence>
<evidence type="ECO:0000313" key="4">
    <source>
        <dbReference type="EMBL" id="PFG34752.1"/>
    </source>
</evidence>
<keyword evidence="5" id="KW-1185">Reference proteome</keyword>
<evidence type="ECO:0000313" key="5">
    <source>
        <dbReference type="Proteomes" id="UP000225548"/>
    </source>
</evidence>
<reference evidence="4 5" key="1">
    <citation type="submission" date="2017-10" db="EMBL/GenBank/DDBJ databases">
        <title>Sequencing the genomes of 1000 actinobacteria strains.</title>
        <authorList>
            <person name="Klenk H.-P."/>
        </authorList>
    </citation>
    <scope>NUCLEOTIDE SEQUENCE [LARGE SCALE GENOMIC DNA]</scope>
    <source>
        <strain evidence="4 5">DSM 18966</strain>
    </source>
</reference>
<dbReference type="InterPro" id="IPR053465">
    <property type="entry name" value="Sortase_Class_E"/>
</dbReference>
<dbReference type="Gene3D" id="2.40.260.10">
    <property type="entry name" value="Sortase"/>
    <property type="match status" value="1"/>
</dbReference>
<dbReference type="Proteomes" id="UP000225548">
    <property type="component" value="Unassembled WGS sequence"/>
</dbReference>
<feature type="active site" description="Acyl-thioester intermediate" evidence="2">
    <location>
        <position position="213"/>
    </location>
</feature>
<dbReference type="InterPro" id="IPR005754">
    <property type="entry name" value="Sortase"/>
</dbReference>
<keyword evidence="3" id="KW-0812">Transmembrane</keyword>
<feature type="active site" description="Proton donor/acceptor" evidence="2">
    <location>
        <position position="141"/>
    </location>
</feature>
<protein>
    <submittedName>
        <fullName evidence="4">Sortase A</fullName>
    </submittedName>
</protein>
<gene>
    <name evidence="4" type="ORF">ATL42_2674</name>
</gene>
<name>A0A2A9E947_9MICO</name>
<dbReference type="SUPFAM" id="SSF63817">
    <property type="entry name" value="Sortase"/>
    <property type="match status" value="1"/>
</dbReference>
<dbReference type="Pfam" id="PF04203">
    <property type="entry name" value="Sortase"/>
    <property type="match status" value="1"/>
</dbReference>
<dbReference type="NCBIfam" id="NF033747">
    <property type="entry name" value="class_E_sortase"/>
    <property type="match status" value="1"/>
</dbReference>
<keyword evidence="1" id="KW-0378">Hydrolase</keyword>
<dbReference type="InterPro" id="IPR023365">
    <property type="entry name" value="Sortase_dom-sf"/>
</dbReference>
<evidence type="ECO:0000256" key="2">
    <source>
        <dbReference type="PIRSR" id="PIRSR605754-1"/>
    </source>
</evidence>
<evidence type="ECO:0000256" key="3">
    <source>
        <dbReference type="SAM" id="Phobius"/>
    </source>
</evidence>
<proteinExistence type="predicted"/>
<feature type="transmembrane region" description="Helical" evidence="3">
    <location>
        <begin position="20"/>
        <end position="42"/>
    </location>
</feature>
<dbReference type="CDD" id="cd05830">
    <property type="entry name" value="Sortase_E"/>
    <property type="match status" value="1"/>
</dbReference>
<dbReference type="RefSeq" id="WP_245862548.1">
    <property type="nucleotide sequence ID" value="NZ_PDJG01000001.1"/>
</dbReference>
<accession>A0A2A9E947</accession>
<organism evidence="4 5">
    <name type="scientific">Sanguibacter antarcticus</name>
    <dbReference type="NCBI Taxonomy" id="372484"/>
    <lineage>
        <taxon>Bacteria</taxon>
        <taxon>Bacillati</taxon>
        <taxon>Actinomycetota</taxon>
        <taxon>Actinomycetes</taxon>
        <taxon>Micrococcales</taxon>
        <taxon>Sanguibacteraceae</taxon>
        <taxon>Sanguibacter</taxon>
    </lineage>
</organism>